<accession>A0A7X0P2N1</accession>
<name>A0A7X0P2N1_9ACTN</name>
<dbReference type="RefSeq" id="WP_185108799.1">
    <property type="nucleotide sequence ID" value="NZ_JACHMI010000001.1"/>
</dbReference>
<gene>
    <name evidence="1" type="ORF">HD593_008945</name>
</gene>
<organism evidence="1 2">
    <name type="scientific">Nonomuraea rubra</name>
    <dbReference type="NCBI Taxonomy" id="46180"/>
    <lineage>
        <taxon>Bacteria</taxon>
        <taxon>Bacillati</taxon>
        <taxon>Actinomycetota</taxon>
        <taxon>Actinomycetes</taxon>
        <taxon>Streptosporangiales</taxon>
        <taxon>Streptosporangiaceae</taxon>
        <taxon>Nonomuraea</taxon>
    </lineage>
</organism>
<dbReference type="AlphaFoldDB" id="A0A7X0P2N1"/>
<keyword evidence="1" id="KW-0808">Transferase</keyword>
<dbReference type="EMBL" id="JACHMI010000001">
    <property type="protein sequence ID" value="MBB6554150.1"/>
    <property type="molecule type" value="Genomic_DNA"/>
</dbReference>
<keyword evidence="1" id="KW-0489">Methyltransferase</keyword>
<proteinExistence type="predicted"/>
<dbReference type="Gene3D" id="3.40.50.150">
    <property type="entry name" value="Vaccinia Virus protein VP39"/>
    <property type="match status" value="1"/>
</dbReference>
<dbReference type="CDD" id="cd02440">
    <property type="entry name" value="AdoMet_MTases"/>
    <property type="match status" value="1"/>
</dbReference>
<dbReference type="Pfam" id="PF13489">
    <property type="entry name" value="Methyltransf_23"/>
    <property type="match status" value="1"/>
</dbReference>
<dbReference type="PANTHER" id="PTHR43591">
    <property type="entry name" value="METHYLTRANSFERASE"/>
    <property type="match status" value="1"/>
</dbReference>
<dbReference type="GO" id="GO:0008168">
    <property type="term" value="F:methyltransferase activity"/>
    <property type="evidence" value="ECO:0007669"/>
    <property type="project" value="UniProtKB-KW"/>
</dbReference>
<dbReference type="SUPFAM" id="SSF53335">
    <property type="entry name" value="S-adenosyl-L-methionine-dependent methyltransferases"/>
    <property type="match status" value="1"/>
</dbReference>
<reference evidence="1 2" key="1">
    <citation type="submission" date="2020-08" db="EMBL/GenBank/DDBJ databases">
        <title>Sequencing the genomes of 1000 actinobacteria strains.</title>
        <authorList>
            <person name="Klenk H.-P."/>
        </authorList>
    </citation>
    <scope>NUCLEOTIDE SEQUENCE [LARGE SCALE GENOMIC DNA]</scope>
    <source>
        <strain evidence="1 2">DSM 43768</strain>
    </source>
</reference>
<dbReference type="Proteomes" id="UP000565579">
    <property type="component" value="Unassembled WGS sequence"/>
</dbReference>
<dbReference type="GO" id="GO:0032259">
    <property type="term" value="P:methylation"/>
    <property type="evidence" value="ECO:0007669"/>
    <property type="project" value="UniProtKB-KW"/>
</dbReference>
<comment type="caution">
    <text evidence="1">The sequence shown here is derived from an EMBL/GenBank/DDBJ whole genome shotgun (WGS) entry which is preliminary data.</text>
</comment>
<protein>
    <submittedName>
        <fullName evidence="1">SAM-dependent methyltransferase</fullName>
    </submittedName>
</protein>
<evidence type="ECO:0000313" key="1">
    <source>
        <dbReference type="EMBL" id="MBB6554150.1"/>
    </source>
</evidence>
<evidence type="ECO:0000313" key="2">
    <source>
        <dbReference type="Proteomes" id="UP000565579"/>
    </source>
</evidence>
<dbReference type="InterPro" id="IPR029063">
    <property type="entry name" value="SAM-dependent_MTases_sf"/>
</dbReference>
<sequence>MAGVGRYGKAGAARYDEVADFYAAGWTDDLDDPASRRLLDLVEPVGGRRVLEIACGHGRISRALARRGAQVVGADISAALIAKAEAAERESPLGIRYLHADVTTGPAAPDRPSADVAAGSAALDRPCADLRGLGSFDVVVCSFGLSDIDDLDGAVATAAAVLRPGGVFACSILHPCFPGGQGVSGSWPGDARYHAEGWWRADGELSSLRRQVGANHRTLSTYVNTLRRHDLWVDELAEPEPAPEWAAKRPDAARYPVFLVLSCVKGGADRRPPPSADG</sequence>
<dbReference type="PANTHER" id="PTHR43591:SF108">
    <property type="entry name" value="S-ADENOSYL-L-METHIONINE-DEPENDENT METHYLTRANSFERASE"/>
    <property type="match status" value="1"/>
</dbReference>
<keyword evidence="2" id="KW-1185">Reference proteome</keyword>